<dbReference type="AlphaFoldDB" id="A0A0R2G7Y3"/>
<dbReference type="eggNOG" id="COG0745">
    <property type="taxonomic scope" value="Bacteria"/>
</dbReference>
<dbReference type="PANTHER" id="PTHR48111">
    <property type="entry name" value="REGULATOR OF RPOS"/>
    <property type="match status" value="1"/>
</dbReference>
<dbReference type="SUPFAM" id="SSF46894">
    <property type="entry name" value="C-terminal effector domain of the bipartite response regulators"/>
    <property type="match status" value="1"/>
</dbReference>
<dbReference type="InterPro" id="IPR001789">
    <property type="entry name" value="Sig_transdc_resp-reg_receiver"/>
</dbReference>
<feature type="modified residue" description="4-aspartylphosphate" evidence="7">
    <location>
        <position position="48"/>
    </location>
</feature>
<organism evidence="11 12">
    <name type="scientific">Weissella halotolerans DSM 20190</name>
    <dbReference type="NCBI Taxonomy" id="1123500"/>
    <lineage>
        <taxon>Bacteria</taxon>
        <taxon>Bacillati</taxon>
        <taxon>Bacillota</taxon>
        <taxon>Bacilli</taxon>
        <taxon>Lactobacillales</taxon>
        <taxon>Lactobacillaceae</taxon>
        <taxon>Weissella</taxon>
    </lineage>
</organism>
<evidence type="ECO:0000256" key="7">
    <source>
        <dbReference type="PROSITE-ProRule" id="PRU00169"/>
    </source>
</evidence>
<evidence type="ECO:0000256" key="2">
    <source>
        <dbReference type="ARBA" id="ARBA00023012"/>
    </source>
</evidence>
<evidence type="ECO:0000259" key="10">
    <source>
        <dbReference type="PROSITE" id="PS51755"/>
    </source>
</evidence>
<dbReference type="GO" id="GO:0000156">
    <property type="term" value="F:phosphorelay response regulator activity"/>
    <property type="evidence" value="ECO:0007669"/>
    <property type="project" value="TreeGrafter"/>
</dbReference>
<evidence type="ECO:0000256" key="3">
    <source>
        <dbReference type="ARBA" id="ARBA00023015"/>
    </source>
</evidence>
<dbReference type="Pfam" id="PF00072">
    <property type="entry name" value="Response_reg"/>
    <property type="match status" value="1"/>
</dbReference>
<sequence length="239" mass="27190">MDDEPALVKLLTYNLERAGFEVLTASDGQGLVERLQTGKERIDLVLLDIMLPKESGIDITQKLRAQNSFIPIIMITALDEEVDKVVGLEMGADDYITKPFSPREVVARVKAVLRRFEHAQAASQQDQRVASVKDYGILSVDTDRVLVKVANQRIKLTPKEYELLVYLTEREGRVLDRETILHGVWGFAYAGVDTRMVDMHVSHLRDKIEIDPKHPQMLKTVRGMGYRFVRQLAVEDEDD</sequence>
<evidence type="ECO:0000259" key="9">
    <source>
        <dbReference type="PROSITE" id="PS50110"/>
    </source>
</evidence>
<keyword evidence="3" id="KW-0805">Transcription regulation</keyword>
<dbReference type="CDD" id="cd00383">
    <property type="entry name" value="trans_reg_C"/>
    <property type="match status" value="1"/>
</dbReference>
<dbReference type="FunFam" id="1.10.10.10:FF:000018">
    <property type="entry name" value="DNA-binding response regulator ResD"/>
    <property type="match status" value="1"/>
</dbReference>
<dbReference type="InterPro" id="IPR039420">
    <property type="entry name" value="WalR-like"/>
</dbReference>
<evidence type="ECO:0000256" key="6">
    <source>
        <dbReference type="ARBA" id="ARBA00023163"/>
    </source>
</evidence>
<keyword evidence="2" id="KW-0902">Two-component regulatory system</keyword>
<dbReference type="STRING" id="1123500.GCA_000420365_00090"/>
<dbReference type="GO" id="GO:0005829">
    <property type="term" value="C:cytosol"/>
    <property type="evidence" value="ECO:0007669"/>
    <property type="project" value="TreeGrafter"/>
</dbReference>
<dbReference type="PATRIC" id="fig|1123500.6.peg.415"/>
<dbReference type="Pfam" id="PF00486">
    <property type="entry name" value="Trans_reg_C"/>
    <property type="match status" value="1"/>
</dbReference>
<proteinExistence type="predicted"/>
<comment type="caution">
    <text evidence="11">The sequence shown here is derived from an EMBL/GenBank/DDBJ whole genome shotgun (WGS) entry which is preliminary data.</text>
</comment>
<dbReference type="PROSITE" id="PS51755">
    <property type="entry name" value="OMPR_PHOB"/>
    <property type="match status" value="1"/>
</dbReference>
<gene>
    <name evidence="11" type="ORF">IV68_GL000414</name>
</gene>
<dbReference type="GO" id="GO:0032993">
    <property type="term" value="C:protein-DNA complex"/>
    <property type="evidence" value="ECO:0007669"/>
    <property type="project" value="TreeGrafter"/>
</dbReference>
<dbReference type="SUPFAM" id="SSF52172">
    <property type="entry name" value="CheY-like"/>
    <property type="match status" value="1"/>
</dbReference>
<evidence type="ECO:0000256" key="8">
    <source>
        <dbReference type="PROSITE-ProRule" id="PRU01091"/>
    </source>
</evidence>
<keyword evidence="1 7" id="KW-0597">Phosphoprotein</keyword>
<dbReference type="PANTHER" id="PTHR48111:SF73">
    <property type="entry name" value="ALKALINE PHOSPHATASE SYNTHESIS TRANSCRIPTIONAL REGULATORY PROTEIN PHOP"/>
    <property type="match status" value="1"/>
</dbReference>
<dbReference type="SMART" id="SM00448">
    <property type="entry name" value="REC"/>
    <property type="match status" value="1"/>
</dbReference>
<dbReference type="PROSITE" id="PS50110">
    <property type="entry name" value="RESPONSE_REGULATORY"/>
    <property type="match status" value="1"/>
</dbReference>
<keyword evidence="4 8" id="KW-0238">DNA-binding</keyword>
<reference evidence="11 12" key="1">
    <citation type="journal article" date="2015" name="Genome Announc.">
        <title>Expanding the biotechnology potential of lactobacilli through comparative genomics of 213 strains and associated genera.</title>
        <authorList>
            <person name="Sun Z."/>
            <person name="Harris H.M."/>
            <person name="McCann A."/>
            <person name="Guo C."/>
            <person name="Argimon S."/>
            <person name="Zhang W."/>
            <person name="Yang X."/>
            <person name="Jeffery I.B."/>
            <person name="Cooney J.C."/>
            <person name="Kagawa T.F."/>
            <person name="Liu W."/>
            <person name="Song Y."/>
            <person name="Salvetti E."/>
            <person name="Wrobel A."/>
            <person name="Rasinkangas P."/>
            <person name="Parkhill J."/>
            <person name="Rea M.C."/>
            <person name="O'Sullivan O."/>
            <person name="Ritari J."/>
            <person name="Douillard F.P."/>
            <person name="Paul Ross R."/>
            <person name="Yang R."/>
            <person name="Briner A.E."/>
            <person name="Felis G.E."/>
            <person name="de Vos W.M."/>
            <person name="Barrangou R."/>
            <person name="Klaenhammer T.R."/>
            <person name="Caufield P.W."/>
            <person name="Cui Y."/>
            <person name="Zhang H."/>
            <person name="O'Toole P.W."/>
        </authorList>
    </citation>
    <scope>NUCLEOTIDE SEQUENCE [LARGE SCALE GENOMIC DNA]</scope>
    <source>
        <strain evidence="11 12">DSM 20190</strain>
    </source>
</reference>
<feature type="DNA-binding region" description="OmpR/PhoB-type" evidence="8">
    <location>
        <begin position="127"/>
        <end position="230"/>
    </location>
</feature>
<keyword evidence="5" id="KW-0010">Activator</keyword>
<feature type="domain" description="OmpR/PhoB-type" evidence="10">
    <location>
        <begin position="127"/>
        <end position="230"/>
    </location>
</feature>
<dbReference type="GO" id="GO:0006355">
    <property type="term" value="P:regulation of DNA-templated transcription"/>
    <property type="evidence" value="ECO:0007669"/>
    <property type="project" value="InterPro"/>
</dbReference>
<evidence type="ECO:0000256" key="4">
    <source>
        <dbReference type="ARBA" id="ARBA00023125"/>
    </source>
</evidence>
<dbReference type="EMBL" id="JQAX01000001">
    <property type="protein sequence ID" value="KRN33607.1"/>
    <property type="molecule type" value="Genomic_DNA"/>
</dbReference>
<dbReference type="InterPro" id="IPR011006">
    <property type="entry name" value="CheY-like_superfamily"/>
</dbReference>
<evidence type="ECO:0000313" key="12">
    <source>
        <dbReference type="Proteomes" id="UP000051296"/>
    </source>
</evidence>
<dbReference type="Gene3D" id="6.10.250.690">
    <property type="match status" value="1"/>
</dbReference>
<dbReference type="SMART" id="SM00862">
    <property type="entry name" value="Trans_reg_C"/>
    <property type="match status" value="1"/>
</dbReference>
<dbReference type="InterPro" id="IPR016032">
    <property type="entry name" value="Sig_transdc_resp-reg_C-effctor"/>
</dbReference>
<keyword evidence="6" id="KW-0804">Transcription</keyword>
<evidence type="ECO:0000256" key="5">
    <source>
        <dbReference type="ARBA" id="ARBA00023159"/>
    </source>
</evidence>
<evidence type="ECO:0000313" key="11">
    <source>
        <dbReference type="EMBL" id="KRN33607.1"/>
    </source>
</evidence>
<dbReference type="InterPro" id="IPR036388">
    <property type="entry name" value="WH-like_DNA-bd_sf"/>
</dbReference>
<name>A0A0R2G7Y3_9LACO</name>
<accession>A0A0R2G7Y3</accession>
<dbReference type="InterPro" id="IPR001867">
    <property type="entry name" value="OmpR/PhoB-type_DNA-bd"/>
</dbReference>
<dbReference type="Gene3D" id="1.10.10.10">
    <property type="entry name" value="Winged helix-like DNA-binding domain superfamily/Winged helix DNA-binding domain"/>
    <property type="match status" value="1"/>
</dbReference>
<feature type="domain" description="Response regulatory" evidence="9">
    <location>
        <begin position="1"/>
        <end position="113"/>
    </location>
</feature>
<dbReference type="InParanoid" id="A0A0R2G7Y3"/>
<keyword evidence="12" id="KW-1185">Reference proteome</keyword>
<dbReference type="Gene3D" id="3.40.50.2300">
    <property type="match status" value="1"/>
</dbReference>
<dbReference type="GO" id="GO:0000976">
    <property type="term" value="F:transcription cis-regulatory region binding"/>
    <property type="evidence" value="ECO:0007669"/>
    <property type="project" value="TreeGrafter"/>
</dbReference>
<dbReference type="Proteomes" id="UP000051296">
    <property type="component" value="Unassembled WGS sequence"/>
</dbReference>
<evidence type="ECO:0000256" key="1">
    <source>
        <dbReference type="ARBA" id="ARBA00022553"/>
    </source>
</evidence>
<protein>
    <submittedName>
        <fullName evidence="11">Response regulator</fullName>
    </submittedName>
</protein>